<dbReference type="Gene3D" id="3.90.180.10">
    <property type="entry name" value="Medium-chain alcohol dehydrogenases, catalytic domain"/>
    <property type="match status" value="2"/>
</dbReference>
<dbReference type="Gene3D" id="3.40.50.720">
    <property type="entry name" value="NAD(P)-binding Rossmann-like Domain"/>
    <property type="match status" value="1"/>
</dbReference>
<keyword evidence="9" id="KW-1185">Reference proteome</keyword>
<protein>
    <submittedName>
        <fullName evidence="8">Zinc-binding dehydrogenase</fullName>
    </submittedName>
</protein>
<dbReference type="InterPro" id="IPR020843">
    <property type="entry name" value="ER"/>
</dbReference>
<dbReference type="Pfam" id="PF00107">
    <property type="entry name" value="ADH_zinc_N"/>
    <property type="match status" value="1"/>
</dbReference>
<dbReference type="PANTHER" id="PTHR43350">
    <property type="entry name" value="NAD-DEPENDENT ALCOHOL DEHYDROGENASE"/>
    <property type="match status" value="1"/>
</dbReference>
<proteinExistence type="inferred from homology"/>
<keyword evidence="5" id="KW-0560">Oxidoreductase</keyword>
<dbReference type="SUPFAM" id="SSF50129">
    <property type="entry name" value="GroES-like"/>
    <property type="match status" value="1"/>
</dbReference>
<dbReference type="Proteomes" id="UP001317822">
    <property type="component" value="Chromosome"/>
</dbReference>
<evidence type="ECO:0000256" key="6">
    <source>
        <dbReference type="RuleBase" id="RU361277"/>
    </source>
</evidence>
<evidence type="ECO:0000313" key="8">
    <source>
        <dbReference type="EMBL" id="BDU15993.1"/>
    </source>
</evidence>
<evidence type="ECO:0000313" key="9">
    <source>
        <dbReference type="Proteomes" id="UP001317822"/>
    </source>
</evidence>
<evidence type="ECO:0000256" key="2">
    <source>
        <dbReference type="ARBA" id="ARBA00008072"/>
    </source>
</evidence>
<dbReference type="PANTHER" id="PTHR43350:SF19">
    <property type="entry name" value="D-GULOSIDE 3-DEHYDROGENASE"/>
    <property type="match status" value="1"/>
</dbReference>
<dbReference type="PROSITE" id="PS00059">
    <property type="entry name" value="ADH_ZINC"/>
    <property type="match status" value="1"/>
</dbReference>
<keyword evidence="4 6" id="KW-0862">Zinc</keyword>
<evidence type="ECO:0000259" key="7">
    <source>
        <dbReference type="SMART" id="SM00829"/>
    </source>
</evidence>
<accession>A0ABM8DBQ7</accession>
<organism evidence="8 9">
    <name type="scientific">Lysobacter auxotrophicus</name>
    <dbReference type="NCBI Taxonomy" id="2992573"/>
    <lineage>
        <taxon>Bacteria</taxon>
        <taxon>Pseudomonadati</taxon>
        <taxon>Pseudomonadota</taxon>
        <taxon>Gammaproteobacteria</taxon>
        <taxon>Lysobacterales</taxon>
        <taxon>Lysobacteraceae</taxon>
        <taxon>Lysobacter</taxon>
    </lineage>
</organism>
<dbReference type="Pfam" id="PF08240">
    <property type="entry name" value="ADH_N"/>
    <property type="match status" value="1"/>
</dbReference>
<comment type="similarity">
    <text evidence="2 6">Belongs to the zinc-containing alcohol dehydrogenase family.</text>
</comment>
<reference evidence="8 9" key="1">
    <citation type="journal article" date="2023" name="Int. J. Syst. Evol. Microbiol.">
        <title>Physiological and genomic analyses of cobalamin (vitamin B12)-auxotrophy of Lysobacter auxotrophicus sp. nov., a methionine-auxotrophic chitinolytic bacterium isolated from chitin-treated soil.</title>
        <authorList>
            <person name="Saito A."/>
            <person name="Dohra H."/>
            <person name="Hamada M."/>
            <person name="Moriuchi R."/>
            <person name="Kotsuchibashi Y."/>
            <person name="Mori K."/>
        </authorList>
    </citation>
    <scope>NUCLEOTIDE SEQUENCE [LARGE SCALE GENOMIC DNA]</scope>
    <source>
        <strain evidence="8 9">5-21a</strain>
    </source>
</reference>
<dbReference type="InterPro" id="IPR013154">
    <property type="entry name" value="ADH-like_N"/>
</dbReference>
<evidence type="ECO:0000256" key="4">
    <source>
        <dbReference type="ARBA" id="ARBA00022833"/>
    </source>
</evidence>
<dbReference type="RefSeq" id="WP_281781423.1">
    <property type="nucleotide sequence ID" value="NZ_AP027041.1"/>
</dbReference>
<dbReference type="SUPFAM" id="SSF51735">
    <property type="entry name" value="NAD(P)-binding Rossmann-fold domains"/>
    <property type="match status" value="1"/>
</dbReference>
<name>A0ABM8DBQ7_9GAMM</name>
<evidence type="ECO:0000256" key="5">
    <source>
        <dbReference type="ARBA" id="ARBA00023002"/>
    </source>
</evidence>
<comment type="cofactor">
    <cofactor evidence="1 6">
        <name>Zn(2+)</name>
        <dbReference type="ChEBI" id="CHEBI:29105"/>
    </cofactor>
</comment>
<dbReference type="InterPro" id="IPR002328">
    <property type="entry name" value="ADH_Zn_CS"/>
</dbReference>
<evidence type="ECO:0000256" key="3">
    <source>
        <dbReference type="ARBA" id="ARBA00022723"/>
    </source>
</evidence>
<dbReference type="SMART" id="SM00829">
    <property type="entry name" value="PKS_ER"/>
    <property type="match status" value="1"/>
</dbReference>
<evidence type="ECO:0000256" key="1">
    <source>
        <dbReference type="ARBA" id="ARBA00001947"/>
    </source>
</evidence>
<dbReference type="CDD" id="cd08269">
    <property type="entry name" value="Zn_ADH9"/>
    <property type="match status" value="1"/>
</dbReference>
<keyword evidence="3 6" id="KW-0479">Metal-binding</keyword>
<dbReference type="InterPro" id="IPR013149">
    <property type="entry name" value="ADH-like_C"/>
</dbReference>
<dbReference type="InterPro" id="IPR011032">
    <property type="entry name" value="GroES-like_sf"/>
</dbReference>
<gene>
    <name evidence="8" type="ORF">LA521A_11940</name>
</gene>
<dbReference type="EMBL" id="AP027041">
    <property type="protein sequence ID" value="BDU15993.1"/>
    <property type="molecule type" value="Genomic_DNA"/>
</dbReference>
<sequence>MSTMRSAVFDGEGRIRVARTSRPEPGHGEVRVRLHGCGVCASNLPVWAGRPWFQYPFEPGAPGHEGWGEIDAVGEGIDDWHSGDVVALLSTRAYAEYDIARADALAKLPVTFASRDLPGEPLACAMNIWRRSDIRAGQTVAVVGVGFIGALLVQLATRAGARVIALSRRPFARGVARSCGAVEVLETGDVHAAIGAVNELSPGGCARVIEAAGEQATLDIASGISAEGGRLVIAGYHQDGPRQVDMQQWNWRGLDVINAHERDPAVAARGLREAMDAVEHGRIDPFALITHRFALDRIGDAFQTLSSRPDGFLKAAVLA</sequence>
<feature type="domain" description="Enoyl reductase (ER)" evidence="7">
    <location>
        <begin position="11"/>
        <end position="318"/>
    </location>
</feature>
<dbReference type="InterPro" id="IPR036291">
    <property type="entry name" value="NAD(P)-bd_dom_sf"/>
</dbReference>